<dbReference type="InterPro" id="IPR013830">
    <property type="entry name" value="SGNH_hydro"/>
</dbReference>
<gene>
    <name evidence="3" type="ORF">LCGC14_3108850</name>
</gene>
<dbReference type="InterPro" id="IPR036514">
    <property type="entry name" value="SGNH_hydro_sf"/>
</dbReference>
<dbReference type="SUPFAM" id="SSF52266">
    <property type="entry name" value="SGNH hydrolase"/>
    <property type="match status" value="1"/>
</dbReference>
<accession>A0A0F8W621</accession>
<keyword evidence="1" id="KW-0472">Membrane</keyword>
<protein>
    <recommendedName>
        <fullName evidence="2">SGNH hydrolase-type esterase domain-containing protein</fullName>
    </recommendedName>
</protein>
<dbReference type="Pfam" id="PF13472">
    <property type="entry name" value="Lipase_GDSL_2"/>
    <property type="match status" value="1"/>
</dbReference>
<dbReference type="Gene3D" id="3.40.50.1110">
    <property type="entry name" value="SGNH hydrolase"/>
    <property type="match status" value="1"/>
</dbReference>
<dbReference type="AlphaFoldDB" id="A0A0F8W621"/>
<organism evidence="3">
    <name type="scientific">marine sediment metagenome</name>
    <dbReference type="NCBI Taxonomy" id="412755"/>
    <lineage>
        <taxon>unclassified sequences</taxon>
        <taxon>metagenomes</taxon>
        <taxon>ecological metagenomes</taxon>
    </lineage>
</organism>
<dbReference type="GO" id="GO:0004622">
    <property type="term" value="F:phosphatidylcholine lysophospholipase activity"/>
    <property type="evidence" value="ECO:0007669"/>
    <property type="project" value="TreeGrafter"/>
</dbReference>
<evidence type="ECO:0000313" key="3">
    <source>
        <dbReference type="EMBL" id="KKK52048.1"/>
    </source>
</evidence>
<feature type="transmembrane region" description="Helical" evidence="1">
    <location>
        <begin position="6"/>
        <end position="28"/>
    </location>
</feature>
<evidence type="ECO:0000256" key="1">
    <source>
        <dbReference type="SAM" id="Phobius"/>
    </source>
</evidence>
<sequence>MSPWVWFLAGWLFAWLPFAFVLALTWILDLRTEREDRYWRKQTEPIRDAWRQEILDTRCDGHHVSLTNAGISGDSTADMLGRIERDVLPQNPSLVLITAGGNDIKQFPADVYRRNLARLVDMIADRGAVSVLQTYYAAVTDEADEVYRGFPAYMQACADLAAESDVPCIDQHAMFHPWYLAEPDEYREIMRDALHLNPLGNAVMGTLCVRHFGLPDPELPAVLAEAVPAVLDRMARYA</sequence>
<reference evidence="3" key="1">
    <citation type="journal article" date="2015" name="Nature">
        <title>Complex archaea that bridge the gap between prokaryotes and eukaryotes.</title>
        <authorList>
            <person name="Spang A."/>
            <person name="Saw J.H."/>
            <person name="Jorgensen S.L."/>
            <person name="Zaremba-Niedzwiedzka K."/>
            <person name="Martijn J."/>
            <person name="Lind A.E."/>
            <person name="van Eijk R."/>
            <person name="Schleper C."/>
            <person name="Guy L."/>
            <person name="Ettema T.J."/>
        </authorList>
    </citation>
    <scope>NUCLEOTIDE SEQUENCE</scope>
</reference>
<feature type="domain" description="SGNH hydrolase-type esterase" evidence="2">
    <location>
        <begin position="49"/>
        <end position="202"/>
    </location>
</feature>
<name>A0A0F8W621_9ZZZZ</name>
<dbReference type="EMBL" id="LAZR01067213">
    <property type="protein sequence ID" value="KKK52048.1"/>
    <property type="molecule type" value="Genomic_DNA"/>
</dbReference>
<dbReference type="PANTHER" id="PTHR30383">
    <property type="entry name" value="THIOESTERASE 1/PROTEASE 1/LYSOPHOSPHOLIPASE L1"/>
    <property type="match status" value="1"/>
</dbReference>
<dbReference type="InterPro" id="IPR051532">
    <property type="entry name" value="Ester_Hydrolysis_Enzymes"/>
</dbReference>
<keyword evidence="1" id="KW-0812">Transmembrane</keyword>
<proteinExistence type="predicted"/>
<comment type="caution">
    <text evidence="3">The sequence shown here is derived from an EMBL/GenBank/DDBJ whole genome shotgun (WGS) entry which is preliminary data.</text>
</comment>
<feature type="non-terminal residue" evidence="3">
    <location>
        <position position="238"/>
    </location>
</feature>
<keyword evidence="1" id="KW-1133">Transmembrane helix</keyword>
<evidence type="ECO:0000259" key="2">
    <source>
        <dbReference type="Pfam" id="PF13472"/>
    </source>
</evidence>
<dbReference type="PANTHER" id="PTHR30383:SF5">
    <property type="entry name" value="SGNH HYDROLASE-TYPE ESTERASE DOMAIN-CONTAINING PROTEIN"/>
    <property type="match status" value="1"/>
</dbReference>